<dbReference type="RefSeq" id="WP_072578498.1">
    <property type="nucleotide sequence ID" value="NZ_CP016020.1"/>
</dbReference>
<protein>
    <recommendedName>
        <fullName evidence="4">DUF3221 domain-containing protein</fullName>
    </recommendedName>
</protein>
<gene>
    <name evidence="2" type="ORF">A9C19_02455</name>
</gene>
<evidence type="ECO:0000313" key="2">
    <source>
        <dbReference type="EMBL" id="APH03710.1"/>
    </source>
</evidence>
<keyword evidence="1" id="KW-0732">Signal</keyword>
<feature type="chain" id="PRO_5013312755" description="DUF3221 domain-containing protein" evidence="1">
    <location>
        <begin position="26"/>
        <end position="113"/>
    </location>
</feature>
<evidence type="ECO:0000256" key="1">
    <source>
        <dbReference type="SAM" id="SignalP"/>
    </source>
</evidence>
<dbReference type="KEGG" id="bwh:A9C19_02455"/>
<sequence>MIKKISLVSSLICFLIIILSSNATSYFGNTTNKASSATVNSDRDEQDYIKIDTYTVESISTHTVMGVNKSNASLSFQPDKLDKPYLEEVNVGDTIKVYFSEGAGGLMIAKIEK</sequence>
<dbReference type="Proteomes" id="UP000181936">
    <property type="component" value="Chromosome"/>
</dbReference>
<proteinExistence type="predicted"/>
<dbReference type="OrthoDB" id="9974271at2"/>
<feature type="signal peptide" evidence="1">
    <location>
        <begin position="1"/>
        <end position="25"/>
    </location>
</feature>
<organism evidence="2 3">
    <name type="scientific">Bacillus weihaiensis</name>
    <dbReference type="NCBI Taxonomy" id="1547283"/>
    <lineage>
        <taxon>Bacteria</taxon>
        <taxon>Bacillati</taxon>
        <taxon>Bacillota</taxon>
        <taxon>Bacilli</taxon>
        <taxon>Bacillales</taxon>
        <taxon>Bacillaceae</taxon>
        <taxon>Bacillus</taxon>
    </lineage>
</organism>
<keyword evidence="3" id="KW-1185">Reference proteome</keyword>
<dbReference type="AlphaFoldDB" id="A0A1L3MMY0"/>
<evidence type="ECO:0000313" key="3">
    <source>
        <dbReference type="Proteomes" id="UP000181936"/>
    </source>
</evidence>
<accession>A0A1L3MMY0</accession>
<dbReference type="EMBL" id="CP016020">
    <property type="protein sequence ID" value="APH03710.1"/>
    <property type="molecule type" value="Genomic_DNA"/>
</dbReference>
<evidence type="ECO:0008006" key="4">
    <source>
        <dbReference type="Google" id="ProtNLM"/>
    </source>
</evidence>
<name>A0A1L3MMY0_9BACI</name>
<reference evidence="2 3" key="1">
    <citation type="journal article" date="2016" name="Sci. Rep.">
        <title>Complete genome sequence and transcriptomic analysis of a novel marine strain Bacillus weihaiensis reveals the mechanism of brown algae degradation.</title>
        <authorList>
            <person name="Zhu Y."/>
            <person name="Chen P."/>
            <person name="Bao Y."/>
            <person name="Men Y."/>
            <person name="Zeng Y."/>
            <person name="Yang J."/>
            <person name="Sun J."/>
            <person name="Sun Y."/>
        </authorList>
    </citation>
    <scope>NUCLEOTIDE SEQUENCE [LARGE SCALE GENOMIC DNA]</scope>
    <source>
        <strain evidence="2 3">Alg07</strain>
    </source>
</reference>